<dbReference type="PANTHER" id="PTHR42973">
    <property type="entry name" value="BINDING OXIDOREDUCTASE, PUTATIVE (AFU_ORTHOLOGUE AFUA_1G17690)-RELATED"/>
    <property type="match status" value="1"/>
</dbReference>
<keyword evidence="3" id="KW-0274">FAD</keyword>
<dbReference type="InterPro" id="IPR016169">
    <property type="entry name" value="FAD-bd_PCMH_sub2"/>
</dbReference>
<evidence type="ECO:0000313" key="8">
    <source>
        <dbReference type="Proteomes" id="UP001218188"/>
    </source>
</evidence>
<evidence type="ECO:0000256" key="4">
    <source>
        <dbReference type="ARBA" id="ARBA00023002"/>
    </source>
</evidence>
<feature type="chain" id="PRO_5042217412" evidence="5">
    <location>
        <begin position="23"/>
        <end position="486"/>
    </location>
</feature>
<name>A0AAD6S090_9AGAR</name>
<dbReference type="InterPro" id="IPR050416">
    <property type="entry name" value="FAD-linked_Oxidoreductase"/>
</dbReference>
<dbReference type="Proteomes" id="UP001218188">
    <property type="component" value="Unassembled WGS sequence"/>
</dbReference>
<protein>
    <submittedName>
        <fullName evidence="7">FAD-binding domain-containing protein</fullName>
    </submittedName>
</protein>
<evidence type="ECO:0000256" key="5">
    <source>
        <dbReference type="SAM" id="SignalP"/>
    </source>
</evidence>
<organism evidence="7 8">
    <name type="scientific">Mycena alexandri</name>
    <dbReference type="NCBI Taxonomy" id="1745969"/>
    <lineage>
        <taxon>Eukaryota</taxon>
        <taxon>Fungi</taxon>
        <taxon>Dikarya</taxon>
        <taxon>Basidiomycota</taxon>
        <taxon>Agaricomycotina</taxon>
        <taxon>Agaricomycetes</taxon>
        <taxon>Agaricomycetidae</taxon>
        <taxon>Agaricales</taxon>
        <taxon>Marasmiineae</taxon>
        <taxon>Mycenaceae</taxon>
        <taxon>Mycena</taxon>
    </lineage>
</organism>
<dbReference type="Gene3D" id="3.40.462.20">
    <property type="match status" value="1"/>
</dbReference>
<evidence type="ECO:0000313" key="7">
    <source>
        <dbReference type="EMBL" id="KAJ7017545.1"/>
    </source>
</evidence>
<dbReference type="EMBL" id="JARJCM010000397">
    <property type="protein sequence ID" value="KAJ7017545.1"/>
    <property type="molecule type" value="Genomic_DNA"/>
</dbReference>
<reference evidence="7" key="1">
    <citation type="submission" date="2023-03" db="EMBL/GenBank/DDBJ databases">
        <title>Massive genome expansion in bonnet fungi (Mycena s.s.) driven by repeated elements and novel gene families across ecological guilds.</title>
        <authorList>
            <consortium name="Lawrence Berkeley National Laboratory"/>
            <person name="Harder C.B."/>
            <person name="Miyauchi S."/>
            <person name="Viragh M."/>
            <person name="Kuo A."/>
            <person name="Thoen E."/>
            <person name="Andreopoulos B."/>
            <person name="Lu D."/>
            <person name="Skrede I."/>
            <person name="Drula E."/>
            <person name="Henrissat B."/>
            <person name="Morin E."/>
            <person name="Kohler A."/>
            <person name="Barry K."/>
            <person name="LaButti K."/>
            <person name="Morin E."/>
            <person name="Salamov A."/>
            <person name="Lipzen A."/>
            <person name="Mereny Z."/>
            <person name="Hegedus B."/>
            <person name="Baldrian P."/>
            <person name="Stursova M."/>
            <person name="Weitz H."/>
            <person name="Taylor A."/>
            <person name="Grigoriev I.V."/>
            <person name="Nagy L.G."/>
            <person name="Martin F."/>
            <person name="Kauserud H."/>
        </authorList>
    </citation>
    <scope>NUCLEOTIDE SEQUENCE</scope>
    <source>
        <strain evidence="7">CBHHK200</strain>
    </source>
</reference>
<dbReference type="Pfam" id="PF01565">
    <property type="entry name" value="FAD_binding_4"/>
    <property type="match status" value="1"/>
</dbReference>
<keyword evidence="2" id="KW-0285">Flavoprotein</keyword>
<evidence type="ECO:0000256" key="3">
    <source>
        <dbReference type="ARBA" id="ARBA00022827"/>
    </source>
</evidence>
<dbReference type="InterPro" id="IPR036318">
    <property type="entry name" value="FAD-bd_PCMH-like_sf"/>
</dbReference>
<dbReference type="Pfam" id="PF08031">
    <property type="entry name" value="BBE"/>
    <property type="match status" value="1"/>
</dbReference>
<dbReference type="PROSITE" id="PS51387">
    <property type="entry name" value="FAD_PCMH"/>
    <property type="match status" value="1"/>
</dbReference>
<dbReference type="AlphaFoldDB" id="A0AAD6S090"/>
<evidence type="ECO:0000256" key="2">
    <source>
        <dbReference type="ARBA" id="ARBA00022630"/>
    </source>
</evidence>
<dbReference type="GO" id="GO:0016491">
    <property type="term" value="F:oxidoreductase activity"/>
    <property type="evidence" value="ECO:0007669"/>
    <property type="project" value="UniProtKB-KW"/>
</dbReference>
<comment type="similarity">
    <text evidence="1">Belongs to the oxygen-dependent FAD-linked oxidoreductase family.</text>
</comment>
<feature type="domain" description="FAD-binding PCMH-type" evidence="6">
    <location>
        <begin position="60"/>
        <end position="230"/>
    </location>
</feature>
<dbReference type="GO" id="GO:0071949">
    <property type="term" value="F:FAD binding"/>
    <property type="evidence" value="ECO:0007669"/>
    <property type="project" value="InterPro"/>
</dbReference>
<dbReference type="InterPro" id="IPR016166">
    <property type="entry name" value="FAD-bd_PCMH"/>
</dbReference>
<evidence type="ECO:0000256" key="1">
    <source>
        <dbReference type="ARBA" id="ARBA00005466"/>
    </source>
</evidence>
<keyword evidence="8" id="KW-1185">Reference proteome</keyword>
<evidence type="ECO:0000259" key="6">
    <source>
        <dbReference type="PROSITE" id="PS51387"/>
    </source>
</evidence>
<dbReference type="InterPro" id="IPR016167">
    <property type="entry name" value="FAD-bd_PCMH_sub1"/>
</dbReference>
<accession>A0AAD6S090</accession>
<comment type="caution">
    <text evidence="7">The sequence shown here is derived from an EMBL/GenBank/DDBJ whole genome shotgun (WGS) entry which is preliminary data.</text>
</comment>
<proteinExistence type="inferred from homology"/>
<gene>
    <name evidence="7" type="ORF">C8F04DRAFT_1155490</name>
</gene>
<keyword evidence="4" id="KW-0560">Oxidoreductase</keyword>
<dbReference type="Gene3D" id="3.30.43.10">
    <property type="entry name" value="Uridine Diphospho-n-acetylenolpyruvylglucosamine Reductase, domain 2"/>
    <property type="match status" value="1"/>
</dbReference>
<feature type="signal peptide" evidence="5">
    <location>
        <begin position="1"/>
        <end position="22"/>
    </location>
</feature>
<dbReference type="PANTHER" id="PTHR42973:SF13">
    <property type="entry name" value="FAD-BINDING PCMH-TYPE DOMAIN-CONTAINING PROTEIN"/>
    <property type="match status" value="1"/>
</dbReference>
<keyword evidence="5" id="KW-0732">Signal</keyword>
<dbReference type="InterPro" id="IPR006094">
    <property type="entry name" value="Oxid_FAD_bind_N"/>
</dbReference>
<dbReference type="Gene3D" id="3.30.465.10">
    <property type="match status" value="1"/>
</dbReference>
<dbReference type="InterPro" id="IPR012951">
    <property type="entry name" value="BBE"/>
</dbReference>
<dbReference type="SUPFAM" id="SSF56176">
    <property type="entry name" value="FAD-binding/transporter-associated domain-like"/>
    <property type="match status" value="1"/>
</dbReference>
<sequence length="486" mass="51661">MASWKKIGIALALSSVFPATQALSEVCTEIQRAISHASAVYSPSGSGNYTADNAHWVASSIEESACTVEPATAADVSAIIKIIGKTKTPFAVKSGGHATNPGYSSTTGVQIAMTRFNAVKYDKKSGTVAIGAGQIWDDVYAKLEPLGVVAPGGRVPGVGVGGFTLGGGYNWLSNQVGLTVDIVVSYELVKPNGDIVTVTQTSSPDLFFALKGGYNNFGIVTQFTYKAFPIDKVWGGLIAYGAAQTAEFNTAFANFAANAADPKAALVSGYALDATGAPIVGNIMFYDGPTPPPGVFDAFLKIKNISSDIGTRTLSSLVASAPQTLPAGTRGYFNTMSFFEYTDAIATAILNETTFWGPVVAKYDPSALAGYHMETFYKSFLTHNTTATAWPFYRSKKFVPLQMQFTWNNPKVDKIMQGFMEQSAAHLTVVANRDGQPIQQLPLYPNYGLFSNGAERVYGSNLPRLKAIKGQVDPQNVMGLAGGWKV</sequence>